<protein>
    <submittedName>
        <fullName evidence="1">12751_t:CDS:1</fullName>
    </submittedName>
</protein>
<reference evidence="1" key="1">
    <citation type="submission" date="2021-06" db="EMBL/GenBank/DDBJ databases">
        <authorList>
            <person name="Kallberg Y."/>
            <person name="Tangrot J."/>
            <person name="Rosling A."/>
        </authorList>
    </citation>
    <scope>NUCLEOTIDE SEQUENCE</scope>
    <source>
        <strain evidence="1">MA461A</strain>
    </source>
</reference>
<evidence type="ECO:0000313" key="1">
    <source>
        <dbReference type="EMBL" id="CAG8722481.1"/>
    </source>
</evidence>
<proteinExistence type="predicted"/>
<dbReference type="EMBL" id="CAJVQC010023492">
    <property type="protein sequence ID" value="CAG8722481.1"/>
    <property type="molecule type" value="Genomic_DNA"/>
</dbReference>
<gene>
    <name evidence="1" type="ORF">RPERSI_LOCUS11415</name>
</gene>
<sequence length="50" mass="5627">TENTHWLTCPKNPIPPHQLITKISKYSAKHGVQLPDLATLLQVFFINGTN</sequence>
<evidence type="ECO:0000313" key="2">
    <source>
        <dbReference type="Proteomes" id="UP000789920"/>
    </source>
</evidence>
<name>A0ACA9PTJ9_9GLOM</name>
<feature type="non-terminal residue" evidence="1">
    <location>
        <position position="50"/>
    </location>
</feature>
<feature type="non-terminal residue" evidence="1">
    <location>
        <position position="1"/>
    </location>
</feature>
<comment type="caution">
    <text evidence="1">The sequence shown here is derived from an EMBL/GenBank/DDBJ whole genome shotgun (WGS) entry which is preliminary data.</text>
</comment>
<accession>A0ACA9PTJ9</accession>
<organism evidence="1 2">
    <name type="scientific">Racocetra persica</name>
    <dbReference type="NCBI Taxonomy" id="160502"/>
    <lineage>
        <taxon>Eukaryota</taxon>
        <taxon>Fungi</taxon>
        <taxon>Fungi incertae sedis</taxon>
        <taxon>Mucoromycota</taxon>
        <taxon>Glomeromycotina</taxon>
        <taxon>Glomeromycetes</taxon>
        <taxon>Diversisporales</taxon>
        <taxon>Gigasporaceae</taxon>
        <taxon>Racocetra</taxon>
    </lineage>
</organism>
<keyword evidence="2" id="KW-1185">Reference proteome</keyword>
<dbReference type="Proteomes" id="UP000789920">
    <property type="component" value="Unassembled WGS sequence"/>
</dbReference>